<proteinExistence type="predicted"/>
<feature type="domain" description="MurNAc-LAA" evidence="2">
    <location>
        <begin position="60"/>
        <end position="183"/>
    </location>
</feature>
<evidence type="ECO:0000313" key="4">
    <source>
        <dbReference type="Proteomes" id="UP001519342"/>
    </source>
</evidence>
<protein>
    <submittedName>
        <fullName evidence="3">N-acetylmuramoyl-L-alanine amidase</fullName>
        <ecNumber evidence="3">3.5.1.28</ecNumber>
    </submittedName>
</protein>
<dbReference type="InterPro" id="IPR050695">
    <property type="entry name" value="N-acetylmuramoyl_amidase_3"/>
</dbReference>
<comment type="caution">
    <text evidence="3">The sequence shown here is derived from an EMBL/GenBank/DDBJ whole genome shotgun (WGS) entry which is preliminary data.</text>
</comment>
<evidence type="ECO:0000313" key="3">
    <source>
        <dbReference type="EMBL" id="MBP1926832.1"/>
    </source>
</evidence>
<evidence type="ECO:0000256" key="1">
    <source>
        <dbReference type="ARBA" id="ARBA00022801"/>
    </source>
</evidence>
<evidence type="ECO:0000259" key="2">
    <source>
        <dbReference type="SMART" id="SM00646"/>
    </source>
</evidence>
<accession>A0ABS4GH06</accession>
<dbReference type="PANTHER" id="PTHR30404">
    <property type="entry name" value="N-ACETYLMURAMOYL-L-ALANINE AMIDASE"/>
    <property type="match status" value="1"/>
</dbReference>
<reference evidence="3 4" key="1">
    <citation type="submission" date="2021-03" db="EMBL/GenBank/DDBJ databases">
        <title>Genomic Encyclopedia of Type Strains, Phase IV (KMG-IV): sequencing the most valuable type-strain genomes for metagenomic binning, comparative biology and taxonomic classification.</title>
        <authorList>
            <person name="Goeker M."/>
        </authorList>
    </citation>
    <scope>NUCLEOTIDE SEQUENCE [LARGE SCALE GENOMIC DNA]</scope>
    <source>
        <strain evidence="3 4">DSM 24004</strain>
    </source>
</reference>
<keyword evidence="4" id="KW-1185">Reference proteome</keyword>
<organism evidence="3 4">
    <name type="scientific">Sedimentibacter acidaminivorans</name>
    <dbReference type="NCBI Taxonomy" id="913099"/>
    <lineage>
        <taxon>Bacteria</taxon>
        <taxon>Bacillati</taxon>
        <taxon>Bacillota</taxon>
        <taxon>Tissierellia</taxon>
        <taxon>Sedimentibacter</taxon>
    </lineage>
</organism>
<gene>
    <name evidence="3" type="ORF">J2Z76_002702</name>
</gene>
<dbReference type="SUPFAM" id="SSF53187">
    <property type="entry name" value="Zn-dependent exopeptidases"/>
    <property type="match status" value="1"/>
</dbReference>
<dbReference type="EC" id="3.5.1.28" evidence="3"/>
<dbReference type="RefSeq" id="WP_209512552.1">
    <property type="nucleotide sequence ID" value="NZ_JAGGKS010000008.1"/>
</dbReference>
<dbReference type="InterPro" id="IPR002508">
    <property type="entry name" value="MurNAc-LAA_cat"/>
</dbReference>
<dbReference type="SMART" id="SM00646">
    <property type="entry name" value="Ami_3"/>
    <property type="match status" value="1"/>
</dbReference>
<dbReference type="CDD" id="cd02696">
    <property type="entry name" value="MurNAc-LAA"/>
    <property type="match status" value="1"/>
</dbReference>
<sequence length="235" mass="26432">MIKVLIDPGHAPGNTNKGPTGYYEYQGVWKISTYLKDILLSKGVQVDFTRTWEQDLTLLERGQKAAGYDLFISEHTNAYDGSTRGVEVYYDYTKPQDEEFAEKMAAKVAAVMGNQSRGAKTRVYTESGKIYNYYGVIRGAADTNCKHILLIESGFHDNIEDEAFLKVDDNLKKISEAQAEVICEFLVIEGYSMAVEEAKQIVKDKAGLEDKTMDFLVNDYRFGESLVIKLAKAMI</sequence>
<dbReference type="Gene3D" id="3.40.630.40">
    <property type="entry name" value="Zn-dependent exopeptidases"/>
    <property type="match status" value="1"/>
</dbReference>
<dbReference type="PANTHER" id="PTHR30404:SF0">
    <property type="entry name" value="N-ACETYLMURAMOYL-L-ALANINE AMIDASE AMIC"/>
    <property type="match status" value="1"/>
</dbReference>
<keyword evidence="1 3" id="KW-0378">Hydrolase</keyword>
<dbReference type="Pfam" id="PF01520">
    <property type="entry name" value="Amidase_3"/>
    <property type="match status" value="1"/>
</dbReference>
<name>A0ABS4GH06_9FIRM</name>
<dbReference type="EMBL" id="JAGGKS010000008">
    <property type="protein sequence ID" value="MBP1926832.1"/>
    <property type="molecule type" value="Genomic_DNA"/>
</dbReference>
<dbReference type="GO" id="GO:0008745">
    <property type="term" value="F:N-acetylmuramoyl-L-alanine amidase activity"/>
    <property type="evidence" value="ECO:0007669"/>
    <property type="project" value="UniProtKB-EC"/>
</dbReference>
<dbReference type="Proteomes" id="UP001519342">
    <property type="component" value="Unassembled WGS sequence"/>
</dbReference>